<evidence type="ECO:0000256" key="1">
    <source>
        <dbReference type="ARBA" id="ARBA00023015"/>
    </source>
</evidence>
<accession>A0ABS0ENW1</accession>
<keyword evidence="1" id="KW-0805">Transcription regulation</keyword>
<dbReference type="InterPro" id="IPR008920">
    <property type="entry name" value="TF_FadR/GntR_C"/>
</dbReference>
<dbReference type="Pfam" id="PF07729">
    <property type="entry name" value="FCD"/>
    <property type="match status" value="1"/>
</dbReference>
<comment type="caution">
    <text evidence="5">The sequence shown here is derived from an EMBL/GenBank/DDBJ whole genome shotgun (WGS) entry which is preliminary data.</text>
</comment>
<dbReference type="Proteomes" id="UP000657372">
    <property type="component" value="Unassembled WGS sequence"/>
</dbReference>
<dbReference type="InterPro" id="IPR036390">
    <property type="entry name" value="WH_DNA-bd_sf"/>
</dbReference>
<dbReference type="SMART" id="SM00345">
    <property type="entry name" value="HTH_GNTR"/>
    <property type="match status" value="1"/>
</dbReference>
<dbReference type="Gene3D" id="1.20.120.530">
    <property type="entry name" value="GntR ligand-binding domain-like"/>
    <property type="match status" value="1"/>
</dbReference>
<dbReference type="CDD" id="cd07377">
    <property type="entry name" value="WHTH_GntR"/>
    <property type="match status" value="1"/>
</dbReference>
<dbReference type="RefSeq" id="WP_195874539.1">
    <property type="nucleotide sequence ID" value="NZ_JADOEL010000001.1"/>
</dbReference>
<dbReference type="InterPro" id="IPR011711">
    <property type="entry name" value="GntR_C"/>
</dbReference>
<protein>
    <submittedName>
        <fullName evidence="5">GntR family transcriptional regulator</fullName>
    </submittedName>
</protein>
<keyword evidence="3" id="KW-0804">Transcription</keyword>
<sequence>MIPKLKFAKVLPDSLASQAYTRLKADIFDFHFLPGDRFSENEMSERLQMSRTPVREALFRLQREGYVEVLHKAGWQIRPFDFQMFEQLYDVRSVLECAAVEQLCAMPEAPPLLQELAALWFVPEHERITDVPTLSVHDERFHEQLVEASGNVEMARIHHEITERIRVIRRLEFTKEMRIEVTYTEHAHILRAIIEKRSCQAKDLLRAHIALSQSEVKKITIQMLHQARLAAQLSA</sequence>
<dbReference type="SMART" id="SM00895">
    <property type="entry name" value="FCD"/>
    <property type="match status" value="1"/>
</dbReference>
<gene>
    <name evidence="5" type="ORF">IXC47_01995</name>
</gene>
<dbReference type="EMBL" id="JADOEL010000001">
    <property type="protein sequence ID" value="MBF8176449.1"/>
    <property type="molecule type" value="Genomic_DNA"/>
</dbReference>
<dbReference type="SUPFAM" id="SSF46785">
    <property type="entry name" value="Winged helix' DNA-binding domain"/>
    <property type="match status" value="1"/>
</dbReference>
<name>A0ABS0ENW1_9BURK</name>
<dbReference type="PRINTS" id="PR00035">
    <property type="entry name" value="HTHGNTR"/>
</dbReference>
<dbReference type="PANTHER" id="PTHR43537:SF45">
    <property type="entry name" value="GNTR FAMILY REGULATORY PROTEIN"/>
    <property type="match status" value="1"/>
</dbReference>
<dbReference type="PANTHER" id="PTHR43537">
    <property type="entry name" value="TRANSCRIPTIONAL REGULATOR, GNTR FAMILY"/>
    <property type="match status" value="1"/>
</dbReference>
<dbReference type="InterPro" id="IPR036388">
    <property type="entry name" value="WH-like_DNA-bd_sf"/>
</dbReference>
<dbReference type="InterPro" id="IPR000524">
    <property type="entry name" value="Tscrpt_reg_HTH_GntR"/>
</dbReference>
<dbReference type="SUPFAM" id="SSF48008">
    <property type="entry name" value="GntR ligand-binding domain-like"/>
    <property type="match status" value="1"/>
</dbReference>
<proteinExistence type="predicted"/>
<organism evidence="5 6">
    <name type="scientific">Herminiimonas contaminans</name>
    <dbReference type="NCBI Taxonomy" id="1111140"/>
    <lineage>
        <taxon>Bacteria</taxon>
        <taxon>Pseudomonadati</taxon>
        <taxon>Pseudomonadota</taxon>
        <taxon>Betaproteobacteria</taxon>
        <taxon>Burkholderiales</taxon>
        <taxon>Oxalobacteraceae</taxon>
        <taxon>Herminiimonas</taxon>
    </lineage>
</organism>
<keyword evidence="2" id="KW-0238">DNA-binding</keyword>
<keyword evidence="6" id="KW-1185">Reference proteome</keyword>
<dbReference type="PROSITE" id="PS50949">
    <property type="entry name" value="HTH_GNTR"/>
    <property type="match status" value="1"/>
</dbReference>
<evidence type="ECO:0000256" key="2">
    <source>
        <dbReference type="ARBA" id="ARBA00023125"/>
    </source>
</evidence>
<dbReference type="Pfam" id="PF00392">
    <property type="entry name" value="GntR"/>
    <property type="match status" value="1"/>
</dbReference>
<evidence type="ECO:0000313" key="5">
    <source>
        <dbReference type="EMBL" id="MBF8176449.1"/>
    </source>
</evidence>
<evidence type="ECO:0000259" key="4">
    <source>
        <dbReference type="PROSITE" id="PS50949"/>
    </source>
</evidence>
<evidence type="ECO:0000256" key="3">
    <source>
        <dbReference type="ARBA" id="ARBA00023163"/>
    </source>
</evidence>
<feature type="domain" description="HTH gntR-type" evidence="4">
    <location>
        <begin position="13"/>
        <end position="80"/>
    </location>
</feature>
<dbReference type="Gene3D" id="1.10.10.10">
    <property type="entry name" value="Winged helix-like DNA-binding domain superfamily/Winged helix DNA-binding domain"/>
    <property type="match status" value="1"/>
</dbReference>
<evidence type="ECO:0000313" key="6">
    <source>
        <dbReference type="Proteomes" id="UP000657372"/>
    </source>
</evidence>
<reference evidence="5 6" key="1">
    <citation type="submission" date="2020-11" db="EMBL/GenBank/DDBJ databases">
        <title>WGS of Herminiimonas contaminans strain Marseille-Q4544 isolated from planarians Schmidtea mediterranea.</title>
        <authorList>
            <person name="Kangale L."/>
        </authorList>
    </citation>
    <scope>NUCLEOTIDE SEQUENCE [LARGE SCALE GENOMIC DNA]</scope>
    <source>
        <strain evidence="5 6">Marseille-Q4544</strain>
    </source>
</reference>